<dbReference type="AlphaFoldDB" id="A0A0M3J688"/>
<protein>
    <submittedName>
        <fullName evidence="1 3">Uncharacterized protein</fullName>
    </submittedName>
</protein>
<gene>
    <name evidence="1" type="ORF">ASIM_LOCUS2921</name>
</gene>
<name>A0A0M3J688_ANISI</name>
<accession>A0A0M3J688</accession>
<organism evidence="3">
    <name type="scientific">Anisakis simplex</name>
    <name type="common">Herring worm</name>
    <dbReference type="NCBI Taxonomy" id="6269"/>
    <lineage>
        <taxon>Eukaryota</taxon>
        <taxon>Metazoa</taxon>
        <taxon>Ecdysozoa</taxon>
        <taxon>Nematoda</taxon>
        <taxon>Chromadorea</taxon>
        <taxon>Rhabditida</taxon>
        <taxon>Spirurina</taxon>
        <taxon>Ascaridomorpha</taxon>
        <taxon>Ascaridoidea</taxon>
        <taxon>Anisakidae</taxon>
        <taxon>Anisakis</taxon>
        <taxon>Anisakis simplex complex</taxon>
    </lineage>
</organism>
<reference evidence="1 2" key="2">
    <citation type="submission" date="2018-11" db="EMBL/GenBank/DDBJ databases">
        <authorList>
            <consortium name="Pathogen Informatics"/>
        </authorList>
    </citation>
    <scope>NUCLEOTIDE SEQUENCE [LARGE SCALE GENOMIC DNA]</scope>
</reference>
<reference evidence="3" key="1">
    <citation type="submission" date="2017-02" db="UniProtKB">
        <authorList>
            <consortium name="WormBaseParasite"/>
        </authorList>
    </citation>
    <scope>IDENTIFICATION</scope>
</reference>
<evidence type="ECO:0000313" key="1">
    <source>
        <dbReference type="EMBL" id="VDK20838.1"/>
    </source>
</evidence>
<dbReference type="Proteomes" id="UP000267096">
    <property type="component" value="Unassembled WGS sequence"/>
</dbReference>
<evidence type="ECO:0000313" key="3">
    <source>
        <dbReference type="WBParaSite" id="ASIM_0000307301-mRNA-1"/>
    </source>
</evidence>
<proteinExistence type="predicted"/>
<dbReference type="EMBL" id="UYRR01004196">
    <property type="protein sequence ID" value="VDK20838.1"/>
    <property type="molecule type" value="Genomic_DNA"/>
</dbReference>
<keyword evidence="2" id="KW-1185">Reference proteome</keyword>
<evidence type="ECO:0000313" key="2">
    <source>
        <dbReference type="Proteomes" id="UP000267096"/>
    </source>
</evidence>
<dbReference type="WBParaSite" id="ASIM_0000307301-mRNA-1">
    <property type="protein sequence ID" value="ASIM_0000307301-mRNA-1"/>
    <property type="gene ID" value="ASIM_0000307301"/>
</dbReference>
<sequence length="97" mass="10612">MEIPASKMDDAIAWNIPLGDLSDWISAQSPWNQTVGYIGPEQTAPSPCAGLGLSCFLAPLLHVGTGIDLFFVPRPYRDEDETNYISPGLRDHDNPNL</sequence>